<dbReference type="EMBL" id="VRZA01000001">
    <property type="protein sequence ID" value="TXS96643.1"/>
    <property type="molecule type" value="Genomic_DNA"/>
</dbReference>
<keyword evidence="2" id="KW-0472">Membrane</keyword>
<name>A0A5C9A6P7_9GAMM</name>
<evidence type="ECO:0000256" key="2">
    <source>
        <dbReference type="SAM" id="Phobius"/>
    </source>
</evidence>
<sequence length="388" mass="43536">MQQTISSPCASRNCQRPILVWIILVLYSVMCFPLQAREFPAFYERDYETASKLNELHEKLEAADTLFMLDSTNNAIVAGACQSQDLAYQRAYDGLSELASRRTASGALSTADRERYQKLQRVEEENWRRFEDCFDEQIRRPGFANVLPPGVNSYASATAVYDRTLQDYPGEFTEGQIQANIAKIEAEIRHLESADNYIGRVTSVMGKAQLRRVGVAAPQILREGTELLAGDTLLTESRGRIILELYDRIEAKNAGPTVINVGSDTEVRIERVFFRRWAEQQRRANSNHYDLAREAMVNTIRGTIRAFTKGFTGQAAFNVRTGTSLCGIRGTDVEIFYDPAADVVDYKLYEGVVEIRTPSQTVNLKAGNGLRVRDGAPSPPRTLEHSQS</sequence>
<accession>A0A5C9A6P7</accession>
<dbReference type="Gene3D" id="2.60.120.1440">
    <property type="match status" value="1"/>
</dbReference>
<evidence type="ECO:0000256" key="1">
    <source>
        <dbReference type="SAM" id="MobiDB-lite"/>
    </source>
</evidence>
<keyword evidence="2" id="KW-1133">Transmembrane helix</keyword>
<evidence type="ECO:0000313" key="4">
    <source>
        <dbReference type="Proteomes" id="UP000321039"/>
    </source>
</evidence>
<proteinExistence type="predicted"/>
<keyword evidence="4" id="KW-1185">Reference proteome</keyword>
<feature type="region of interest" description="Disordered" evidence="1">
    <location>
        <begin position="369"/>
        <end position="388"/>
    </location>
</feature>
<feature type="transmembrane region" description="Helical" evidence="2">
    <location>
        <begin position="18"/>
        <end position="36"/>
    </location>
</feature>
<gene>
    <name evidence="3" type="ORF">FV139_03965</name>
</gene>
<reference evidence="3 4" key="1">
    <citation type="submission" date="2019-08" db="EMBL/GenBank/DDBJ databases">
        <title>Parahaliea maris sp. nov., isolated from the surface seawater.</title>
        <authorList>
            <person name="Liu Y."/>
        </authorList>
    </citation>
    <scope>NUCLEOTIDE SEQUENCE [LARGE SCALE GENOMIC DNA]</scope>
    <source>
        <strain evidence="3 4">HSLHS9</strain>
    </source>
</reference>
<evidence type="ECO:0000313" key="3">
    <source>
        <dbReference type="EMBL" id="TXS96643.1"/>
    </source>
</evidence>
<comment type="caution">
    <text evidence="3">The sequence shown here is derived from an EMBL/GenBank/DDBJ whole genome shotgun (WGS) entry which is preliminary data.</text>
</comment>
<dbReference type="RefSeq" id="WP_148066908.1">
    <property type="nucleotide sequence ID" value="NZ_VRZA01000001.1"/>
</dbReference>
<dbReference type="Proteomes" id="UP000321039">
    <property type="component" value="Unassembled WGS sequence"/>
</dbReference>
<keyword evidence="2" id="KW-0812">Transmembrane</keyword>
<protein>
    <submittedName>
        <fullName evidence="3">FecR domain-containing protein</fullName>
    </submittedName>
</protein>
<organism evidence="3 4">
    <name type="scientific">Parahaliea maris</name>
    <dbReference type="NCBI Taxonomy" id="2716870"/>
    <lineage>
        <taxon>Bacteria</taxon>
        <taxon>Pseudomonadati</taxon>
        <taxon>Pseudomonadota</taxon>
        <taxon>Gammaproteobacteria</taxon>
        <taxon>Cellvibrionales</taxon>
        <taxon>Halieaceae</taxon>
        <taxon>Parahaliea</taxon>
    </lineage>
</organism>
<dbReference type="AlphaFoldDB" id="A0A5C9A6P7"/>